<evidence type="ECO:0000313" key="8">
    <source>
        <dbReference type="EMBL" id="MFC3853679.1"/>
    </source>
</evidence>
<gene>
    <name evidence="8" type="primary">rfbD</name>
    <name evidence="8" type="ORF">ACFOOG_12620</name>
</gene>
<dbReference type="EC" id="1.1.1.133" evidence="3 6"/>
<dbReference type="InterPro" id="IPR029903">
    <property type="entry name" value="RmlD-like-bd"/>
</dbReference>
<feature type="domain" description="RmlD-like substrate binding" evidence="7">
    <location>
        <begin position="1"/>
        <end position="289"/>
    </location>
</feature>
<evidence type="ECO:0000259" key="7">
    <source>
        <dbReference type="Pfam" id="PF04321"/>
    </source>
</evidence>
<sequence length="298" mass="32645">MKILIAGANGQLGQAMLRVCADLQLPHCGVAHAQMDITDLKQIAAVVEREQPTYVVNMAAVSDVRAAQSDAAHCYAVNRDGAANLARVCAEHSIPLLHLSTDYVFDGQLGLPYTEEHKPNPQNVYGNSKLEGEEAVRELCPQHVIVRSSWVFAATGNNFFARTLAALQRGDSVQAANDQIGCPTYAVHLAQVCAAILQQVDCDTDPPLWGTYHYCDRGPTTRYDFARTIATTFAQRTEAPEPKVEPIDSSALNDRVYSARHAVLATEKLFFTFGIRQRGWRQGVKRAVEVAAQHGLTE</sequence>
<dbReference type="SUPFAM" id="SSF51735">
    <property type="entry name" value="NAD(P)-binding Rossmann-fold domains"/>
    <property type="match status" value="1"/>
</dbReference>
<dbReference type="RefSeq" id="WP_380697061.1">
    <property type="nucleotide sequence ID" value="NZ_JBHRYR010000003.1"/>
</dbReference>
<accession>A0ABV7ZYR1</accession>
<evidence type="ECO:0000256" key="3">
    <source>
        <dbReference type="ARBA" id="ARBA00012929"/>
    </source>
</evidence>
<evidence type="ECO:0000313" key="9">
    <source>
        <dbReference type="Proteomes" id="UP001595617"/>
    </source>
</evidence>
<comment type="cofactor">
    <cofactor evidence="6">
        <name>Mg(2+)</name>
        <dbReference type="ChEBI" id="CHEBI:18420"/>
    </cofactor>
    <text evidence="6">Binds 1 Mg(2+) ion per monomer.</text>
</comment>
<proteinExistence type="inferred from homology"/>
<dbReference type="NCBIfam" id="TIGR01214">
    <property type="entry name" value="rmlD"/>
    <property type="match status" value="1"/>
</dbReference>
<reference evidence="9" key="1">
    <citation type="journal article" date="2019" name="Int. J. Syst. Evol. Microbiol.">
        <title>The Global Catalogue of Microorganisms (GCM) 10K type strain sequencing project: providing services to taxonomists for standard genome sequencing and annotation.</title>
        <authorList>
            <consortium name="The Broad Institute Genomics Platform"/>
            <consortium name="The Broad Institute Genome Sequencing Center for Infectious Disease"/>
            <person name="Wu L."/>
            <person name="Ma J."/>
        </authorList>
    </citation>
    <scope>NUCLEOTIDE SEQUENCE [LARGE SCALE GENOMIC DNA]</scope>
    <source>
        <strain evidence="9">IBRC 10765</strain>
    </source>
</reference>
<comment type="pathway">
    <text evidence="1 6">Carbohydrate biosynthesis; dTDP-L-rhamnose biosynthesis.</text>
</comment>
<protein>
    <recommendedName>
        <fullName evidence="4 6">dTDP-4-dehydrorhamnose reductase</fullName>
        <ecNumber evidence="3 6">1.1.1.133</ecNumber>
    </recommendedName>
</protein>
<name>A0ABV7ZYR1_9GAMM</name>
<comment type="function">
    <text evidence="6">Catalyzes the reduction of dTDP-6-deoxy-L-lyxo-4-hexulose to yield dTDP-L-rhamnose.</text>
</comment>
<evidence type="ECO:0000256" key="2">
    <source>
        <dbReference type="ARBA" id="ARBA00010944"/>
    </source>
</evidence>
<dbReference type="CDD" id="cd05254">
    <property type="entry name" value="dTDP_HR_like_SDR_e"/>
    <property type="match status" value="1"/>
</dbReference>
<comment type="catalytic activity">
    <reaction evidence="5 6">
        <text>dTDP-beta-L-rhamnose + NADP(+) = dTDP-4-dehydro-beta-L-rhamnose + NADPH + H(+)</text>
        <dbReference type="Rhea" id="RHEA:21796"/>
        <dbReference type="ChEBI" id="CHEBI:15378"/>
        <dbReference type="ChEBI" id="CHEBI:57510"/>
        <dbReference type="ChEBI" id="CHEBI:57783"/>
        <dbReference type="ChEBI" id="CHEBI:58349"/>
        <dbReference type="ChEBI" id="CHEBI:62830"/>
        <dbReference type="EC" id="1.1.1.133"/>
    </reaction>
</comment>
<dbReference type="PANTHER" id="PTHR10491">
    <property type="entry name" value="DTDP-4-DEHYDRORHAMNOSE REDUCTASE"/>
    <property type="match status" value="1"/>
</dbReference>
<dbReference type="Gene3D" id="3.40.50.720">
    <property type="entry name" value="NAD(P)-binding Rossmann-like Domain"/>
    <property type="match status" value="1"/>
</dbReference>
<evidence type="ECO:0000256" key="6">
    <source>
        <dbReference type="RuleBase" id="RU364082"/>
    </source>
</evidence>
<keyword evidence="6" id="KW-0521">NADP</keyword>
<organism evidence="8 9">
    <name type="scientific">Saccharospirillum mangrovi</name>
    <dbReference type="NCBI Taxonomy" id="2161747"/>
    <lineage>
        <taxon>Bacteria</taxon>
        <taxon>Pseudomonadati</taxon>
        <taxon>Pseudomonadota</taxon>
        <taxon>Gammaproteobacteria</taxon>
        <taxon>Oceanospirillales</taxon>
        <taxon>Saccharospirillaceae</taxon>
        <taxon>Saccharospirillum</taxon>
    </lineage>
</organism>
<dbReference type="InterPro" id="IPR005913">
    <property type="entry name" value="dTDP_dehydrorham_reduct"/>
</dbReference>
<dbReference type="Pfam" id="PF04321">
    <property type="entry name" value="RmlD_sub_bind"/>
    <property type="match status" value="1"/>
</dbReference>
<evidence type="ECO:0000256" key="5">
    <source>
        <dbReference type="ARBA" id="ARBA00048200"/>
    </source>
</evidence>
<keyword evidence="9" id="KW-1185">Reference proteome</keyword>
<evidence type="ECO:0000256" key="1">
    <source>
        <dbReference type="ARBA" id="ARBA00004781"/>
    </source>
</evidence>
<comment type="similarity">
    <text evidence="2 6">Belongs to the dTDP-4-dehydrorhamnose reductase family.</text>
</comment>
<dbReference type="InterPro" id="IPR036291">
    <property type="entry name" value="NAD(P)-bd_dom_sf"/>
</dbReference>
<keyword evidence="6 8" id="KW-0560">Oxidoreductase</keyword>
<dbReference type="PANTHER" id="PTHR10491:SF4">
    <property type="entry name" value="METHIONINE ADENOSYLTRANSFERASE 2 SUBUNIT BETA"/>
    <property type="match status" value="1"/>
</dbReference>
<dbReference type="GO" id="GO:0008831">
    <property type="term" value="F:dTDP-4-dehydrorhamnose reductase activity"/>
    <property type="evidence" value="ECO:0007669"/>
    <property type="project" value="UniProtKB-EC"/>
</dbReference>
<dbReference type="EMBL" id="JBHRYR010000003">
    <property type="protein sequence ID" value="MFC3853679.1"/>
    <property type="molecule type" value="Genomic_DNA"/>
</dbReference>
<dbReference type="Gene3D" id="3.90.25.10">
    <property type="entry name" value="UDP-galactose 4-epimerase, domain 1"/>
    <property type="match status" value="1"/>
</dbReference>
<evidence type="ECO:0000256" key="4">
    <source>
        <dbReference type="ARBA" id="ARBA00017099"/>
    </source>
</evidence>
<comment type="caution">
    <text evidence="8">The sequence shown here is derived from an EMBL/GenBank/DDBJ whole genome shotgun (WGS) entry which is preliminary data.</text>
</comment>
<dbReference type="Proteomes" id="UP001595617">
    <property type="component" value="Unassembled WGS sequence"/>
</dbReference>